<dbReference type="Gene3D" id="1.25.40.10">
    <property type="entry name" value="Tetratricopeptide repeat domain"/>
    <property type="match status" value="1"/>
</dbReference>
<dbReference type="PANTHER" id="PTHR46401">
    <property type="entry name" value="GLYCOSYLTRANSFERASE WBBK-RELATED"/>
    <property type="match status" value="1"/>
</dbReference>
<proteinExistence type="predicted"/>
<dbReference type="PANTHER" id="PTHR46401:SF2">
    <property type="entry name" value="GLYCOSYLTRANSFERASE WBBK-RELATED"/>
    <property type="match status" value="1"/>
</dbReference>
<dbReference type="Gene3D" id="3.90.550.10">
    <property type="entry name" value="Spore Coat Polysaccharide Biosynthesis Protein SpsA, Chain A"/>
    <property type="match status" value="1"/>
</dbReference>
<dbReference type="GO" id="GO:0009103">
    <property type="term" value="P:lipopolysaccharide biosynthetic process"/>
    <property type="evidence" value="ECO:0007669"/>
    <property type="project" value="TreeGrafter"/>
</dbReference>
<dbReference type="AlphaFoldDB" id="A0A6C0CYV7"/>
<dbReference type="Pfam" id="PF01755">
    <property type="entry name" value="Glyco_transf_25"/>
    <property type="match status" value="1"/>
</dbReference>
<dbReference type="InterPro" id="IPR011990">
    <property type="entry name" value="TPR-like_helical_dom_sf"/>
</dbReference>
<dbReference type="CDD" id="cd03801">
    <property type="entry name" value="GT4_PimA-like"/>
    <property type="match status" value="1"/>
</dbReference>
<accession>A0A6C0CYV7</accession>
<reference evidence="4" key="1">
    <citation type="journal article" date="2020" name="Nature">
        <title>Giant virus diversity and host interactions through global metagenomics.</title>
        <authorList>
            <person name="Schulz F."/>
            <person name="Roux S."/>
            <person name="Paez-Espino D."/>
            <person name="Jungbluth S."/>
            <person name="Walsh D.A."/>
            <person name="Denef V.J."/>
            <person name="McMahon K.D."/>
            <person name="Konstantinidis K.T."/>
            <person name="Eloe-Fadrosh E.A."/>
            <person name="Kyrpides N.C."/>
            <person name="Woyke T."/>
        </authorList>
    </citation>
    <scope>NUCLEOTIDE SEQUENCE</scope>
    <source>
        <strain evidence="4">GVMAG-M-3300023174-102</strain>
    </source>
</reference>
<evidence type="ECO:0000313" key="4">
    <source>
        <dbReference type="EMBL" id="QHT09708.1"/>
    </source>
</evidence>
<dbReference type="SUPFAM" id="SSF53756">
    <property type="entry name" value="UDP-Glycosyltransferase/glycogen phosphorylase"/>
    <property type="match status" value="1"/>
</dbReference>
<dbReference type="SUPFAM" id="SSF53448">
    <property type="entry name" value="Nucleotide-diphospho-sugar transferases"/>
    <property type="match status" value="1"/>
</dbReference>
<sequence length="988" mass="116083">MLKTNYIINLDRRPDRWTECVERINQTVLKYKNNIRFSAFDGYKYKEEVYRFGLQDDNIIKNFEKAFMDNRESGLTKGELGCYLSHSLVLKDIITNSSIAEDEYVGIFEDDFFYSTTFSDNYSKLEQIDNNINIEFLYIGGRYEPDFQANKIFLQKITDHLYYRDVNTLQYVNNNIGIWDRCTNAYLIRKSVCQKLLDIVTREISNFEPIDHLYASTAVFDIKMYDFFPHLFYSPVDYKSDIIRSLFNKDNKHKVINTQKIPKTITRCVSPNKKNKLPLLQLVMIVKNSGIEIEQMLNSIKPYIDKWTILDTGSTDGTQDRIQNILHDIPGRLYEEPFIDFSTSRNHALDYAGTDCQYVIILDDTYKLMNGQDLRLFLQNVDKKYTSFNIFIEDTKNKYYSTRIFRSSARFRYIYRVHEILDVDDATLYNMDEDIYIEDIYSNYMNSRSNFRYLRDYKMLKEDLLANPDDPRLLFYLAKTCDNLKYKKEAIEYYTKRILSTNPDDEVYESVIGLFSYKIKDNTLKEKNIADAISQFPDKPELTSLLTMFYYINGQYEKAYILAYKTIVNIEKLDPKNTIIYRKNLLLDNTIVFIDLHFLTNRIDEGIQILQKNLSIFPTNIRLHNIKHAICKPNFTPIKHEGIKTFVIHSGNLEHGFTQWDPDSLINNKSKASGSEIMSVNIANELAKIGYKCFIFGNFNFKCKTLNKVDYINADQFIQFAERNVIDWLVVSRSFDNLYYPATVKKVYLWVHDMLPYSSNDNLIFQTHKTKFKKVLCLSNWHKNLVSDELGIPLENIYVTRNSIDVKRYTTLQIEKIPFRFIYASAPDRGLTRLLKLFPSIKARFPIAELYIFCNDIDVEQKTLINTTDGVKYSPRVSQTQISIEFIKSDIWFYPTEFNETYCITALEAQIAGLLCVTTDCGSLGETVGNRGVIIPKNLNDNDMLKKLFFVLENPLIKERLVKKAKEWAILQDNESLVKDWIKMYNDY</sequence>
<dbReference type="Pfam" id="PF00534">
    <property type="entry name" value="Glycos_transf_1"/>
    <property type="match status" value="1"/>
</dbReference>
<dbReference type="GO" id="GO:0016757">
    <property type="term" value="F:glycosyltransferase activity"/>
    <property type="evidence" value="ECO:0007669"/>
    <property type="project" value="InterPro"/>
</dbReference>
<organism evidence="4">
    <name type="scientific">viral metagenome</name>
    <dbReference type="NCBI Taxonomy" id="1070528"/>
    <lineage>
        <taxon>unclassified sequences</taxon>
        <taxon>metagenomes</taxon>
        <taxon>organismal metagenomes</taxon>
    </lineage>
</organism>
<name>A0A6C0CYV7_9ZZZZ</name>
<feature type="domain" description="Glycosyl transferase family 1" evidence="2">
    <location>
        <begin position="827"/>
        <end position="968"/>
    </location>
</feature>
<dbReference type="EMBL" id="MN739514">
    <property type="protein sequence ID" value="QHT09708.1"/>
    <property type="molecule type" value="Genomic_DNA"/>
</dbReference>
<evidence type="ECO:0000256" key="1">
    <source>
        <dbReference type="ARBA" id="ARBA00022679"/>
    </source>
</evidence>
<keyword evidence="1" id="KW-0808">Transferase</keyword>
<dbReference type="InterPro" id="IPR001296">
    <property type="entry name" value="Glyco_trans_1"/>
</dbReference>
<dbReference type="InterPro" id="IPR029044">
    <property type="entry name" value="Nucleotide-diphossugar_trans"/>
</dbReference>
<protein>
    <submittedName>
        <fullName evidence="4">Uncharacterized protein</fullName>
    </submittedName>
</protein>
<dbReference type="SUPFAM" id="SSF48452">
    <property type="entry name" value="TPR-like"/>
    <property type="match status" value="1"/>
</dbReference>
<dbReference type="CDD" id="cd06532">
    <property type="entry name" value="Glyco_transf_25"/>
    <property type="match status" value="1"/>
</dbReference>
<feature type="domain" description="Glycosyl transferase family 25" evidence="3">
    <location>
        <begin position="4"/>
        <end position="213"/>
    </location>
</feature>
<dbReference type="Gene3D" id="3.40.50.2000">
    <property type="entry name" value="Glycogen Phosphorylase B"/>
    <property type="match status" value="1"/>
</dbReference>
<evidence type="ECO:0000259" key="2">
    <source>
        <dbReference type="Pfam" id="PF00534"/>
    </source>
</evidence>
<dbReference type="InterPro" id="IPR002654">
    <property type="entry name" value="Glyco_trans_25"/>
</dbReference>
<evidence type="ECO:0000259" key="3">
    <source>
        <dbReference type="Pfam" id="PF01755"/>
    </source>
</evidence>